<organism evidence="1 2">
    <name type="scientific">Spiroplasma poulsonii</name>
    <dbReference type="NCBI Taxonomy" id="2138"/>
    <lineage>
        <taxon>Bacteria</taxon>
        <taxon>Bacillati</taxon>
        <taxon>Mycoplasmatota</taxon>
        <taxon>Mollicutes</taxon>
        <taxon>Entomoplasmatales</taxon>
        <taxon>Spiroplasmataceae</taxon>
        <taxon>Spiroplasma</taxon>
    </lineage>
</organism>
<name>A0A2P6F9N6_9MOLU</name>
<proteinExistence type="predicted"/>
<sequence length="133" mass="15389">MKSKNSEGIVITDKAVQQQLIHCWNNINEENNNSEFYWSKSWKITPPNKIKVNSGNVDNIISTQASSYFRRKDEFGNTVGQVQIEYNKMGACNVWDILNMNNFINRQVTVLPLNYTQKLVFNPFTIRVVLVNS</sequence>
<evidence type="ECO:0000313" key="2">
    <source>
        <dbReference type="Proteomes" id="UP000031565"/>
    </source>
</evidence>
<dbReference type="AlphaFoldDB" id="A0A2P6F9N6"/>
<reference evidence="1 2" key="1">
    <citation type="journal article" date="2015" name="MBio">
        <title>Genome sequence of the Drosophila melanogaster male-killing Spiroplasma strain MSRO endosymbiont.</title>
        <authorList>
            <person name="Paredes J.C."/>
            <person name="Herren J.K."/>
            <person name="Schupfer F."/>
            <person name="Marin R."/>
            <person name="Claverol S."/>
            <person name="Kuo C.H."/>
            <person name="Lemaitre B."/>
            <person name="Beven L."/>
        </authorList>
    </citation>
    <scope>NUCLEOTIDE SEQUENCE [LARGE SCALE GENOMIC DNA]</scope>
    <source>
        <strain evidence="1 2">MSRO</strain>
    </source>
</reference>
<dbReference type="EMBL" id="JTLV02000004">
    <property type="protein sequence ID" value="PQM30165.1"/>
    <property type="molecule type" value="Genomic_DNA"/>
</dbReference>
<evidence type="ECO:0000313" key="1">
    <source>
        <dbReference type="EMBL" id="PQM30165.1"/>
    </source>
</evidence>
<dbReference type="Proteomes" id="UP000031565">
    <property type="component" value="Unassembled WGS sequence"/>
</dbReference>
<keyword evidence="2" id="KW-1185">Reference proteome</keyword>
<gene>
    <name evidence="1" type="ORF">SMSRO_SF026370</name>
</gene>
<accession>A0A2P6F9N6</accession>
<dbReference type="RefSeq" id="WP_105629157.1">
    <property type="nucleotide sequence ID" value="NZ_JTLV02000004.1"/>
</dbReference>
<comment type="caution">
    <text evidence="1">The sequence shown here is derived from an EMBL/GenBank/DDBJ whole genome shotgun (WGS) entry which is preliminary data.</text>
</comment>
<protein>
    <submittedName>
        <fullName evidence="1">Uncharacterized protein</fullName>
    </submittedName>
</protein>